<keyword evidence="1" id="KW-1133">Transmembrane helix</keyword>
<keyword evidence="1" id="KW-0472">Membrane</keyword>
<dbReference type="PANTHER" id="PTHR33973:SF4">
    <property type="entry name" value="OS07G0153300 PROTEIN"/>
    <property type="match status" value="1"/>
</dbReference>
<protein>
    <submittedName>
        <fullName evidence="2">Uncharacterized protein</fullName>
    </submittedName>
</protein>
<name>A0A7S3P491_9STRA</name>
<evidence type="ECO:0000313" key="2">
    <source>
        <dbReference type="EMBL" id="CAE0411899.1"/>
    </source>
</evidence>
<feature type="transmembrane region" description="Helical" evidence="1">
    <location>
        <begin position="21"/>
        <end position="46"/>
    </location>
</feature>
<sequence>MVMIQSTTTRYRRDSSWITTAVYTVAVGVGVPLVASWVTPLTLGALTTLRQRIYRNGENTDDSDDDNNNKTTLLTGRVWHTRFHPVRHAFTYPLFMFGVDLDDTDDERLNDKLWPLSLIMKFSTKHHLINGEGGSGNKNDGNGDERPLRERIYTLIHERTSGYLKPTRATHTVWLVTHLEYYGYCFNPVSFYYLFHRETGRMQAIVAEVSNTPWIEMYPYVLHPTSSDKVRYFRTAASNGKDDDGGEEGRAAITNFKFPKNFHVSPFMEMSYTYDWDFSGEDKVYGGDQQQTLYVKTAMRRRQHQQQEQQPDGDDLQFSGTMRLQAAGLDPFMLAWQLARYPSYCLIVQLWIHYEAFWLFVKGVAYQPHPQGAETAASRIIGAAMAPLFELQAWWDGQRRPDQVKTVD</sequence>
<proteinExistence type="predicted"/>
<dbReference type="InterPro" id="IPR010775">
    <property type="entry name" value="DUF1365"/>
</dbReference>
<evidence type="ECO:0000256" key="1">
    <source>
        <dbReference type="SAM" id="Phobius"/>
    </source>
</evidence>
<dbReference type="PANTHER" id="PTHR33973">
    <property type="entry name" value="OS07G0153300 PROTEIN"/>
    <property type="match status" value="1"/>
</dbReference>
<organism evidence="2">
    <name type="scientific">Amphora coffeiformis</name>
    <dbReference type="NCBI Taxonomy" id="265554"/>
    <lineage>
        <taxon>Eukaryota</taxon>
        <taxon>Sar</taxon>
        <taxon>Stramenopiles</taxon>
        <taxon>Ochrophyta</taxon>
        <taxon>Bacillariophyta</taxon>
        <taxon>Bacillariophyceae</taxon>
        <taxon>Bacillariophycidae</taxon>
        <taxon>Thalassiophysales</taxon>
        <taxon>Catenulaceae</taxon>
        <taxon>Amphora</taxon>
    </lineage>
</organism>
<dbReference type="Pfam" id="PF07103">
    <property type="entry name" value="DUF1365"/>
    <property type="match status" value="1"/>
</dbReference>
<dbReference type="EMBL" id="HBIM01011056">
    <property type="protein sequence ID" value="CAE0411899.1"/>
    <property type="molecule type" value="Transcribed_RNA"/>
</dbReference>
<reference evidence="2" key="1">
    <citation type="submission" date="2021-01" db="EMBL/GenBank/DDBJ databases">
        <authorList>
            <person name="Corre E."/>
            <person name="Pelletier E."/>
            <person name="Niang G."/>
            <person name="Scheremetjew M."/>
            <person name="Finn R."/>
            <person name="Kale V."/>
            <person name="Holt S."/>
            <person name="Cochrane G."/>
            <person name="Meng A."/>
            <person name="Brown T."/>
            <person name="Cohen L."/>
        </authorList>
    </citation>
    <scope>NUCLEOTIDE SEQUENCE</scope>
    <source>
        <strain evidence="2">CCMP127</strain>
    </source>
</reference>
<gene>
    <name evidence="2" type="ORF">ACOF00016_LOCUS9184</name>
</gene>
<accession>A0A7S3P491</accession>
<keyword evidence="1" id="KW-0812">Transmembrane</keyword>
<dbReference type="AlphaFoldDB" id="A0A7S3P491"/>